<dbReference type="EMBL" id="JARPUR010000005">
    <property type="protein sequence ID" value="KAK4875125.1"/>
    <property type="molecule type" value="Genomic_DNA"/>
</dbReference>
<evidence type="ECO:0000313" key="2">
    <source>
        <dbReference type="Proteomes" id="UP001353858"/>
    </source>
</evidence>
<dbReference type="PANTHER" id="PTHR46114:SF1">
    <property type="entry name" value="ZAD DOMAIN-CONTAINING PROTEIN"/>
    <property type="match status" value="1"/>
</dbReference>
<dbReference type="AlphaFoldDB" id="A0AAN7NXI1"/>
<reference evidence="2" key="1">
    <citation type="submission" date="2023-01" db="EMBL/GenBank/DDBJ databases">
        <title>Key to firefly adult light organ development and bioluminescence: homeobox transcription factors regulate luciferase expression and transportation to peroxisome.</title>
        <authorList>
            <person name="Fu X."/>
        </authorList>
    </citation>
    <scope>NUCLEOTIDE SEQUENCE [LARGE SCALE GENOMIC DNA]</scope>
</reference>
<name>A0AAN7NXI1_9COLE</name>
<proteinExistence type="predicted"/>
<dbReference type="Proteomes" id="UP001353858">
    <property type="component" value="Unassembled WGS sequence"/>
</dbReference>
<sequence>MPRRKGNNHTATGIYWWNDDLARLKREYCKPQPGASNDTFNDDEEYSADLASRQPHFLTQSELNDLVRDLQLPKTKSQHLGSRLQHEEQGERFHQDIKTMEDRYQGRWCTHMIADYCWSLQRDYSFGFCTQNLLKTVTNTLAPKCVLGCESITIIKMTTKKRTPPKFLVTSNNR</sequence>
<gene>
    <name evidence="1" type="ORF">RN001_011547</name>
</gene>
<evidence type="ECO:0000313" key="1">
    <source>
        <dbReference type="EMBL" id="KAK4875125.1"/>
    </source>
</evidence>
<organism evidence="1 2">
    <name type="scientific">Aquatica leii</name>
    <dbReference type="NCBI Taxonomy" id="1421715"/>
    <lineage>
        <taxon>Eukaryota</taxon>
        <taxon>Metazoa</taxon>
        <taxon>Ecdysozoa</taxon>
        <taxon>Arthropoda</taxon>
        <taxon>Hexapoda</taxon>
        <taxon>Insecta</taxon>
        <taxon>Pterygota</taxon>
        <taxon>Neoptera</taxon>
        <taxon>Endopterygota</taxon>
        <taxon>Coleoptera</taxon>
        <taxon>Polyphaga</taxon>
        <taxon>Elateriformia</taxon>
        <taxon>Elateroidea</taxon>
        <taxon>Lampyridae</taxon>
        <taxon>Luciolinae</taxon>
        <taxon>Aquatica</taxon>
    </lineage>
</organism>
<accession>A0AAN7NXI1</accession>
<keyword evidence="2" id="KW-1185">Reference proteome</keyword>
<protein>
    <submittedName>
        <fullName evidence="1">Uncharacterized protein</fullName>
    </submittedName>
</protein>
<dbReference type="PANTHER" id="PTHR46114">
    <property type="entry name" value="APPLE DOMAIN-CONTAINING PROTEIN"/>
    <property type="match status" value="1"/>
</dbReference>
<comment type="caution">
    <text evidence="1">The sequence shown here is derived from an EMBL/GenBank/DDBJ whole genome shotgun (WGS) entry which is preliminary data.</text>
</comment>